<evidence type="ECO:0000313" key="2">
    <source>
        <dbReference type="EMBL" id="KAH3887283.1"/>
    </source>
</evidence>
<feature type="compositionally biased region" description="Low complexity" evidence="1">
    <location>
        <begin position="18"/>
        <end position="31"/>
    </location>
</feature>
<comment type="caution">
    <text evidence="2">The sequence shown here is derived from an EMBL/GenBank/DDBJ whole genome shotgun (WGS) entry which is preliminary data.</text>
</comment>
<dbReference type="Proteomes" id="UP000828390">
    <property type="component" value="Unassembled WGS sequence"/>
</dbReference>
<organism evidence="2 3">
    <name type="scientific">Dreissena polymorpha</name>
    <name type="common">Zebra mussel</name>
    <name type="synonym">Mytilus polymorpha</name>
    <dbReference type="NCBI Taxonomy" id="45954"/>
    <lineage>
        <taxon>Eukaryota</taxon>
        <taxon>Metazoa</taxon>
        <taxon>Spiralia</taxon>
        <taxon>Lophotrochozoa</taxon>
        <taxon>Mollusca</taxon>
        <taxon>Bivalvia</taxon>
        <taxon>Autobranchia</taxon>
        <taxon>Heteroconchia</taxon>
        <taxon>Euheterodonta</taxon>
        <taxon>Imparidentia</taxon>
        <taxon>Neoheterodontei</taxon>
        <taxon>Myida</taxon>
        <taxon>Dreissenoidea</taxon>
        <taxon>Dreissenidae</taxon>
        <taxon>Dreissena</taxon>
    </lineage>
</organism>
<sequence length="107" mass="12012">MIHLLTKFGEDRIEFSGQTDRQTTTDRPTNNGALLPNKIRLTTKQEGTDLLCEAKDVIRTNVLTNFHGKDKFPGSNVFQQTGPFHDDWKINVTLRVKNAPPSGGNVF</sequence>
<dbReference type="AlphaFoldDB" id="A0A9D4N0B2"/>
<reference evidence="2" key="1">
    <citation type="journal article" date="2019" name="bioRxiv">
        <title>The Genome of the Zebra Mussel, Dreissena polymorpha: A Resource for Invasive Species Research.</title>
        <authorList>
            <person name="McCartney M.A."/>
            <person name="Auch B."/>
            <person name="Kono T."/>
            <person name="Mallez S."/>
            <person name="Zhang Y."/>
            <person name="Obille A."/>
            <person name="Becker A."/>
            <person name="Abrahante J.E."/>
            <person name="Garbe J."/>
            <person name="Badalamenti J.P."/>
            <person name="Herman A."/>
            <person name="Mangelson H."/>
            <person name="Liachko I."/>
            <person name="Sullivan S."/>
            <person name="Sone E.D."/>
            <person name="Koren S."/>
            <person name="Silverstein K.A.T."/>
            <person name="Beckman K.B."/>
            <person name="Gohl D.M."/>
        </authorList>
    </citation>
    <scope>NUCLEOTIDE SEQUENCE</scope>
    <source>
        <strain evidence="2">Duluth1</strain>
        <tissue evidence="2">Whole animal</tissue>
    </source>
</reference>
<proteinExistence type="predicted"/>
<accession>A0A9D4N0B2</accession>
<dbReference type="EMBL" id="JAIWYP010000001">
    <property type="protein sequence ID" value="KAH3887283.1"/>
    <property type="molecule type" value="Genomic_DNA"/>
</dbReference>
<name>A0A9D4N0B2_DREPO</name>
<gene>
    <name evidence="2" type="ORF">DPMN_011299</name>
</gene>
<feature type="region of interest" description="Disordered" evidence="1">
    <location>
        <begin position="15"/>
        <end position="34"/>
    </location>
</feature>
<evidence type="ECO:0000313" key="3">
    <source>
        <dbReference type="Proteomes" id="UP000828390"/>
    </source>
</evidence>
<evidence type="ECO:0000256" key="1">
    <source>
        <dbReference type="SAM" id="MobiDB-lite"/>
    </source>
</evidence>
<protein>
    <submittedName>
        <fullName evidence="2">Uncharacterized protein</fullName>
    </submittedName>
</protein>
<keyword evidence="3" id="KW-1185">Reference proteome</keyword>
<reference evidence="2" key="2">
    <citation type="submission" date="2020-11" db="EMBL/GenBank/DDBJ databases">
        <authorList>
            <person name="McCartney M.A."/>
            <person name="Auch B."/>
            <person name="Kono T."/>
            <person name="Mallez S."/>
            <person name="Becker A."/>
            <person name="Gohl D.M."/>
            <person name="Silverstein K.A.T."/>
            <person name="Koren S."/>
            <person name="Bechman K.B."/>
            <person name="Herman A."/>
            <person name="Abrahante J.E."/>
            <person name="Garbe J."/>
        </authorList>
    </citation>
    <scope>NUCLEOTIDE SEQUENCE</scope>
    <source>
        <strain evidence="2">Duluth1</strain>
        <tissue evidence="2">Whole animal</tissue>
    </source>
</reference>